<evidence type="ECO:0000256" key="5">
    <source>
        <dbReference type="ARBA" id="ARBA00022777"/>
    </source>
</evidence>
<feature type="domain" description="Histidine kinase" evidence="7">
    <location>
        <begin position="930"/>
        <end position="1154"/>
    </location>
</feature>
<dbReference type="InterPro" id="IPR004358">
    <property type="entry name" value="Sig_transdc_His_kin-like_C"/>
</dbReference>
<dbReference type="InterPro" id="IPR001789">
    <property type="entry name" value="Sig_transdc_resp-reg_receiver"/>
</dbReference>
<accession>A0A8G2FFG4</accession>
<dbReference type="InterPro" id="IPR029016">
    <property type="entry name" value="GAF-like_dom_sf"/>
</dbReference>
<reference evidence="9 10" key="1">
    <citation type="submission" date="2017-01" db="EMBL/GenBank/DDBJ databases">
        <authorList>
            <person name="Varghese N."/>
            <person name="Submissions S."/>
        </authorList>
    </citation>
    <scope>NUCLEOTIDE SEQUENCE [LARGE SCALE GENOMIC DNA]</scope>
    <source>
        <strain evidence="9 10">ATCC 35905</strain>
    </source>
</reference>
<evidence type="ECO:0000259" key="8">
    <source>
        <dbReference type="PROSITE" id="PS50110"/>
    </source>
</evidence>
<dbReference type="GO" id="GO:0000155">
    <property type="term" value="F:phosphorelay sensor kinase activity"/>
    <property type="evidence" value="ECO:0007669"/>
    <property type="project" value="InterPro"/>
</dbReference>
<dbReference type="PANTHER" id="PTHR43547:SF2">
    <property type="entry name" value="HYBRID SIGNAL TRANSDUCTION HISTIDINE KINASE C"/>
    <property type="match status" value="1"/>
</dbReference>
<keyword evidence="10" id="KW-1185">Reference proteome</keyword>
<evidence type="ECO:0000256" key="1">
    <source>
        <dbReference type="ARBA" id="ARBA00000085"/>
    </source>
</evidence>
<dbReference type="Pfam" id="PF02518">
    <property type="entry name" value="HATPase_c"/>
    <property type="match status" value="2"/>
</dbReference>
<comment type="caution">
    <text evidence="9">The sequence shown here is derived from an EMBL/GenBank/DDBJ whole genome shotgun (WGS) entry which is preliminary data.</text>
</comment>
<feature type="modified residue" description="4-aspartylphosphate" evidence="6">
    <location>
        <position position="1226"/>
    </location>
</feature>
<dbReference type="EMBL" id="FTNE01000004">
    <property type="protein sequence ID" value="SIQ36553.1"/>
    <property type="molecule type" value="Genomic_DNA"/>
</dbReference>
<keyword evidence="3 6" id="KW-0597">Phosphoprotein</keyword>
<feature type="domain" description="Response regulatory" evidence="8">
    <location>
        <begin position="619"/>
        <end position="735"/>
    </location>
</feature>
<evidence type="ECO:0000256" key="2">
    <source>
        <dbReference type="ARBA" id="ARBA00012438"/>
    </source>
</evidence>
<dbReference type="RefSeq" id="WP_051657101.1">
    <property type="nucleotide sequence ID" value="NZ_FTNE01000004.1"/>
</dbReference>
<proteinExistence type="predicted"/>
<dbReference type="Pfam" id="PF00512">
    <property type="entry name" value="HisKA"/>
    <property type="match status" value="2"/>
</dbReference>
<evidence type="ECO:0000259" key="7">
    <source>
        <dbReference type="PROSITE" id="PS50109"/>
    </source>
</evidence>
<dbReference type="PROSITE" id="PS50109">
    <property type="entry name" value="HIS_KIN"/>
    <property type="match status" value="2"/>
</dbReference>
<dbReference type="FunFam" id="3.30.565.10:FF:000006">
    <property type="entry name" value="Sensor histidine kinase WalK"/>
    <property type="match status" value="1"/>
</dbReference>
<dbReference type="InterPro" id="IPR011006">
    <property type="entry name" value="CheY-like_superfamily"/>
</dbReference>
<dbReference type="SUPFAM" id="SSF55781">
    <property type="entry name" value="GAF domain-like"/>
    <property type="match status" value="1"/>
</dbReference>
<dbReference type="InterPro" id="IPR003594">
    <property type="entry name" value="HATPase_dom"/>
</dbReference>
<feature type="domain" description="Histidine kinase" evidence="7">
    <location>
        <begin position="348"/>
        <end position="564"/>
    </location>
</feature>
<dbReference type="CDD" id="cd17574">
    <property type="entry name" value="REC_OmpR"/>
    <property type="match status" value="1"/>
</dbReference>
<gene>
    <name evidence="9" type="ORF">SAMN05421828_1041</name>
</gene>
<dbReference type="InterPro" id="IPR036890">
    <property type="entry name" value="HATPase_C_sf"/>
</dbReference>
<dbReference type="PRINTS" id="PR00344">
    <property type="entry name" value="BCTRLSENSOR"/>
</dbReference>
<dbReference type="CDD" id="cd00082">
    <property type="entry name" value="HisKA"/>
    <property type="match status" value="2"/>
</dbReference>
<evidence type="ECO:0000256" key="4">
    <source>
        <dbReference type="ARBA" id="ARBA00022679"/>
    </source>
</evidence>
<dbReference type="SUPFAM" id="SSF52172">
    <property type="entry name" value="CheY-like"/>
    <property type="match status" value="2"/>
</dbReference>
<dbReference type="InterPro" id="IPR005467">
    <property type="entry name" value="His_kinase_dom"/>
</dbReference>
<dbReference type="SUPFAM" id="SSF55874">
    <property type="entry name" value="ATPase domain of HSP90 chaperone/DNA topoisomerase II/histidine kinase"/>
    <property type="match status" value="2"/>
</dbReference>
<dbReference type="Pfam" id="PF00072">
    <property type="entry name" value="Response_reg"/>
    <property type="match status" value="2"/>
</dbReference>
<dbReference type="InterPro" id="IPR035965">
    <property type="entry name" value="PAS-like_dom_sf"/>
</dbReference>
<dbReference type="SMART" id="SM00448">
    <property type="entry name" value="REC"/>
    <property type="match status" value="2"/>
</dbReference>
<dbReference type="InterPro" id="IPR003661">
    <property type="entry name" value="HisK_dim/P_dom"/>
</dbReference>
<organism evidence="9 10">
    <name type="scientific">Acidiphilium rubrum</name>
    <dbReference type="NCBI Taxonomy" id="526"/>
    <lineage>
        <taxon>Bacteria</taxon>
        <taxon>Pseudomonadati</taxon>
        <taxon>Pseudomonadota</taxon>
        <taxon>Alphaproteobacteria</taxon>
        <taxon>Acetobacterales</taxon>
        <taxon>Acidocellaceae</taxon>
        <taxon>Acidiphilium</taxon>
    </lineage>
</organism>
<dbReference type="SUPFAM" id="SSF47384">
    <property type="entry name" value="Homodimeric domain of signal transducing histidine kinase"/>
    <property type="match status" value="2"/>
</dbReference>
<evidence type="ECO:0000256" key="3">
    <source>
        <dbReference type="ARBA" id="ARBA00022553"/>
    </source>
</evidence>
<dbReference type="Proteomes" id="UP000186308">
    <property type="component" value="Unassembled WGS sequence"/>
</dbReference>
<dbReference type="Gene3D" id="3.30.450.20">
    <property type="entry name" value="PAS domain"/>
    <property type="match status" value="2"/>
</dbReference>
<dbReference type="InterPro" id="IPR036097">
    <property type="entry name" value="HisK_dim/P_sf"/>
</dbReference>
<keyword evidence="5 9" id="KW-0418">Kinase</keyword>
<dbReference type="Gene3D" id="3.30.565.10">
    <property type="entry name" value="Histidine kinase-like ATPase, C-terminal domain"/>
    <property type="match status" value="2"/>
</dbReference>
<keyword evidence="4" id="KW-0808">Transferase</keyword>
<evidence type="ECO:0000313" key="10">
    <source>
        <dbReference type="Proteomes" id="UP000186308"/>
    </source>
</evidence>
<feature type="modified residue" description="4-aspartylphosphate" evidence="6">
    <location>
        <position position="668"/>
    </location>
</feature>
<dbReference type="OrthoDB" id="9796100at2"/>
<feature type="domain" description="Response regulatory" evidence="8">
    <location>
        <begin position="1176"/>
        <end position="1291"/>
    </location>
</feature>
<dbReference type="CDD" id="cd16922">
    <property type="entry name" value="HATPase_EvgS-ArcB-TorS-like"/>
    <property type="match status" value="1"/>
</dbReference>
<name>A0A8G2FFG4_ACIRU</name>
<dbReference type="SMART" id="SM00388">
    <property type="entry name" value="HisKA"/>
    <property type="match status" value="2"/>
</dbReference>
<sequence>MANQSRPSAPNAAEDSERGRFVFGHDWAGTPLGPRAQWSASLTAIVRMMVTSRYQMWMGWGPELIFLFNDAYRPTLGVKQDWALGKPARVVWAEIWPDVGPLIDHVMRTGEATYSEAMLLLLERSGFPEETYHTFSYSPLFEDDGAIGGLFCVVVEETDRVINDRRLDTLRHLAAGAGAKTEAELFAVVDRELSRNLADLPFALTYLFEDDRSGAHMVAQSGLVSDDPAVLSGEIWPLAGLLAEAETVVVDDLAVRLTGLPHGAWDRPPARALLVPILQQAQGQVAAGFMVIGLNPYRALDAAYRGFINLLAGQIAAGLASARAFEAERRQAAALAALDRAKTMFFSNVSHEFRTPLTLMLAPLEDALATTEGALHEQLLLAHRNGVRLLRLVNNLLDFSRIEAGRAQARFVPTDLSAFSTEIASSFRAAMERAGLTLTTETAPLPEPVYLDRDMWEKILFNLLSNAFKFTHEGGVILRVMTTADRTGALVSVCDTGIGVEPGEVPRLFERFHRIEGAHGRSIEGSGIGLALVQELVRQHGGDIGATSTPGVGTCFTVQLRFGSAHLPPDRVMPGEALTGLTNAGMFIEEATRWLPAADATAAGTIEADPSVRATAGQRIILADDNADMRDYLRRLLTAQGYAVTVAGDGAAALEAARAAPPDLILSDVMMPHLDGFGLLRAVRGDKALAGTPVVLLSARAGEEAKIEGLDAGADDYLTKPFAARELLARVATNIQMARIRREAAREVMRSEQRLVMTRERLDIALSTGRVAIFDLDVETGAMMVFGALVTFFGVAEAAAAAGLPIAAFLAAIDPGDRARVTDALAAAIAANSAFEAEYRITGGDAPKWVTARGTIQIDRSGGRRLVGAIIDISDEKIAQDALLEQSVALEALNLTLEDRIAAAVAERLQVEEALRQAQKMEAVGQLTGGVAHDFNNLLTVILGGLDTIRRRGPQDNPRVTRALDLATQGAQRAATLTARLLAFSRRQPLDPKPLDLNLVVRDSTELLHRTLGETIELETVLGARLWPVEIDQNQLESAILNLAVNARDAMAGNGKLTIETGNTMLDESYAAMDSEVVPGQYAVVSISDTGSGMSAETLSRVFEPFYTTKDVGKGTGLGLSMVYGFVKQSAGHITIYSEPGQGTTVRLYFPRYRGDLPATDTADHAAAPGGLKDEIILVVEDNDDVRSYSVMTLNELGYSVIEAADADAAMVHLQRPGRIDLLFTDVVLPGRTGRELATEAQALRPGLRVLFTTGYSRNAIIHHGRLDAGVQLLTKPFTYDQLAQRVRDVLDMPAPCG</sequence>
<dbReference type="Gene3D" id="1.10.287.130">
    <property type="match status" value="2"/>
</dbReference>
<evidence type="ECO:0000256" key="6">
    <source>
        <dbReference type="PROSITE-ProRule" id="PRU00169"/>
    </source>
</evidence>
<dbReference type="SUPFAM" id="SSF55785">
    <property type="entry name" value="PYP-like sensor domain (PAS domain)"/>
    <property type="match status" value="2"/>
</dbReference>
<dbReference type="SMART" id="SM00387">
    <property type="entry name" value="HATPase_c"/>
    <property type="match status" value="2"/>
</dbReference>
<dbReference type="CDD" id="cd18161">
    <property type="entry name" value="REC_hyHK_blue-like"/>
    <property type="match status" value="1"/>
</dbReference>
<dbReference type="PANTHER" id="PTHR43547">
    <property type="entry name" value="TWO-COMPONENT HISTIDINE KINASE"/>
    <property type="match status" value="1"/>
</dbReference>
<protein>
    <recommendedName>
        <fullName evidence="2">histidine kinase</fullName>
        <ecNumber evidence="2">2.7.13.3</ecNumber>
    </recommendedName>
</protein>
<dbReference type="PROSITE" id="PS50110">
    <property type="entry name" value="RESPONSE_REGULATORY"/>
    <property type="match status" value="2"/>
</dbReference>
<dbReference type="Gene3D" id="3.30.450.40">
    <property type="match status" value="1"/>
</dbReference>
<comment type="catalytic activity">
    <reaction evidence="1">
        <text>ATP + protein L-histidine = ADP + protein N-phospho-L-histidine.</text>
        <dbReference type="EC" id="2.7.13.3"/>
    </reaction>
</comment>
<dbReference type="EC" id="2.7.13.3" evidence="2"/>
<evidence type="ECO:0000313" key="9">
    <source>
        <dbReference type="EMBL" id="SIQ36553.1"/>
    </source>
</evidence>
<dbReference type="Gene3D" id="3.40.50.2300">
    <property type="match status" value="2"/>
</dbReference>